<dbReference type="PANTHER" id="PTHR31511">
    <property type="entry name" value="PROTEIN CBG23764"/>
    <property type="match status" value="1"/>
</dbReference>
<dbReference type="EMBL" id="DS469844">
    <property type="protein sequence ID" value="EDO32190.1"/>
    <property type="molecule type" value="Genomic_DNA"/>
</dbReference>
<accession>A7SVT2</accession>
<dbReference type="Proteomes" id="UP000001593">
    <property type="component" value="Unassembled WGS sequence"/>
</dbReference>
<proteinExistence type="predicted"/>
<dbReference type="CDD" id="cd00821">
    <property type="entry name" value="PH"/>
    <property type="match status" value="1"/>
</dbReference>
<dbReference type="InterPro" id="IPR011993">
    <property type="entry name" value="PH-like_dom_sf"/>
</dbReference>
<name>A7SVT2_NEMVE</name>
<dbReference type="Pfam" id="PF00169">
    <property type="entry name" value="PH"/>
    <property type="match status" value="1"/>
</dbReference>
<feature type="transmembrane region" description="Helical" evidence="2">
    <location>
        <begin position="266"/>
        <end position="286"/>
    </location>
</feature>
<dbReference type="InParanoid" id="A7SVT2"/>
<evidence type="ECO:0000313" key="4">
    <source>
        <dbReference type="EMBL" id="EDO32190.1"/>
    </source>
</evidence>
<evidence type="ECO:0000256" key="1">
    <source>
        <dbReference type="SAM" id="MobiDB-lite"/>
    </source>
</evidence>
<dbReference type="AlphaFoldDB" id="A7SVT2"/>
<dbReference type="SMART" id="SM00233">
    <property type="entry name" value="PH"/>
    <property type="match status" value="1"/>
</dbReference>
<organism evidence="4 5">
    <name type="scientific">Nematostella vectensis</name>
    <name type="common">Starlet sea anemone</name>
    <dbReference type="NCBI Taxonomy" id="45351"/>
    <lineage>
        <taxon>Eukaryota</taxon>
        <taxon>Metazoa</taxon>
        <taxon>Cnidaria</taxon>
        <taxon>Anthozoa</taxon>
        <taxon>Hexacorallia</taxon>
        <taxon>Actiniaria</taxon>
        <taxon>Edwardsiidae</taxon>
        <taxon>Nematostella</taxon>
    </lineage>
</organism>
<sequence>MGVGFVPDLNVRLFRIYAPNLLMGEATPAKYYEDFLLKKEGKSKWTEYWVIIRGNWMLFYTEKGSTDRDKLKGSIELVPDTKCSPARRRTYSFPFYISTKKGSHLFKCQSNLKRHQWIYVIGLAYKHAPPVPPPSFIPMGPVVIDKSDGEHLASWQTNKQSSERQSDGDDGDNDDDDGEDSYSLPPGVIIVSTLPNELMENEENNDKNSSRVNERAPVPVNAVVTHSLTGAMIVIPDSETSTTKKDRLNPPRVTFPKQISKSADTIDVLVMIFLLCAIMGMVLTLIGLAPVLYPPMCIYISLAIHLTAMSFQNTWQSFHPNSRPIIANHFLSILMRKQPLRQCSIGAFDKSLCAMVPSFASLDGDTLLFHNLRYLSPKFCPRVDNHRMGPFKFSGVYLFKPFSNSTRILGSQCFCIFISRGNINHNQRVTIGFSAYVIVGHKQQIGLVNLIRFIHSPMRSGDILWGWEVDLPQRLFFKPPLSLGFTDFSDTS</sequence>
<gene>
    <name evidence="4" type="ORF">NEMVEDRAFT_v1g247692</name>
</gene>
<keyword evidence="2" id="KW-0812">Transmembrane</keyword>
<evidence type="ECO:0000259" key="3">
    <source>
        <dbReference type="PROSITE" id="PS50003"/>
    </source>
</evidence>
<dbReference type="SUPFAM" id="SSF50729">
    <property type="entry name" value="PH domain-like"/>
    <property type="match status" value="1"/>
</dbReference>
<dbReference type="PROSITE" id="PS50003">
    <property type="entry name" value="PH_DOMAIN"/>
    <property type="match status" value="1"/>
</dbReference>
<keyword evidence="2" id="KW-1133">Transmembrane helix</keyword>
<dbReference type="PANTHER" id="PTHR31511:SF12">
    <property type="entry name" value="RHO TERMINATION FACTOR N-TERMINAL DOMAIN-CONTAINING PROTEIN"/>
    <property type="match status" value="1"/>
</dbReference>
<dbReference type="Gene3D" id="2.30.29.30">
    <property type="entry name" value="Pleckstrin-homology domain (PH domain)/Phosphotyrosine-binding domain (PTB)"/>
    <property type="match status" value="1"/>
</dbReference>
<dbReference type="HOGENOM" id="CLU_554680_0_0_1"/>
<protein>
    <recommendedName>
        <fullName evidence="3">PH domain-containing protein</fullName>
    </recommendedName>
</protein>
<feature type="domain" description="PH" evidence="3">
    <location>
        <begin position="29"/>
        <end position="126"/>
    </location>
</feature>
<dbReference type="InterPro" id="IPR001849">
    <property type="entry name" value="PH_domain"/>
</dbReference>
<keyword evidence="2" id="KW-0472">Membrane</keyword>
<feature type="compositionally biased region" description="Acidic residues" evidence="1">
    <location>
        <begin position="168"/>
        <end position="180"/>
    </location>
</feature>
<evidence type="ECO:0000313" key="5">
    <source>
        <dbReference type="Proteomes" id="UP000001593"/>
    </source>
</evidence>
<feature type="region of interest" description="Disordered" evidence="1">
    <location>
        <begin position="152"/>
        <end position="185"/>
    </location>
</feature>
<reference evidence="4 5" key="1">
    <citation type="journal article" date="2007" name="Science">
        <title>Sea anemone genome reveals ancestral eumetazoan gene repertoire and genomic organization.</title>
        <authorList>
            <person name="Putnam N.H."/>
            <person name="Srivastava M."/>
            <person name="Hellsten U."/>
            <person name="Dirks B."/>
            <person name="Chapman J."/>
            <person name="Salamov A."/>
            <person name="Terry A."/>
            <person name="Shapiro H."/>
            <person name="Lindquist E."/>
            <person name="Kapitonov V.V."/>
            <person name="Jurka J."/>
            <person name="Genikhovich G."/>
            <person name="Grigoriev I.V."/>
            <person name="Lucas S.M."/>
            <person name="Steele R.E."/>
            <person name="Finnerty J.R."/>
            <person name="Technau U."/>
            <person name="Martindale M.Q."/>
            <person name="Rokhsar D.S."/>
        </authorList>
    </citation>
    <scope>NUCLEOTIDE SEQUENCE [LARGE SCALE GENOMIC DNA]</scope>
    <source>
        <strain evidence="5">CH2 X CH6</strain>
    </source>
</reference>
<evidence type="ECO:0000256" key="2">
    <source>
        <dbReference type="SAM" id="Phobius"/>
    </source>
</evidence>
<keyword evidence="5" id="KW-1185">Reference proteome</keyword>